<keyword evidence="9 14" id="KW-0520">NAD</keyword>
<feature type="binding site" evidence="14">
    <location>
        <position position="270"/>
    </location>
    <ligand>
        <name>NAD(+)</name>
        <dbReference type="ChEBI" id="CHEBI:57540"/>
    </ligand>
</feature>
<dbReference type="PRINTS" id="PR00411">
    <property type="entry name" value="PNDRDTASEI"/>
</dbReference>
<comment type="cofactor">
    <cofactor evidence="14 16">
        <name>FAD</name>
        <dbReference type="ChEBI" id="CHEBI:57692"/>
    </cofactor>
    <text evidence="14 16">Binds 1 FAD per subunit.</text>
</comment>
<feature type="binding site" evidence="14">
    <location>
        <begin position="142"/>
        <end position="144"/>
    </location>
    <ligand>
        <name>FAD</name>
        <dbReference type="ChEBI" id="CHEBI:57692"/>
    </ligand>
</feature>
<evidence type="ECO:0000259" key="18">
    <source>
        <dbReference type="Pfam" id="PF07992"/>
    </source>
</evidence>
<evidence type="ECO:0000256" key="1">
    <source>
        <dbReference type="ARBA" id="ARBA00004496"/>
    </source>
</evidence>
<dbReference type="Proteomes" id="UP000823865">
    <property type="component" value="Unassembled WGS sequence"/>
</dbReference>
<dbReference type="InterPro" id="IPR006258">
    <property type="entry name" value="Lipoamide_DH"/>
</dbReference>
<evidence type="ECO:0000256" key="5">
    <source>
        <dbReference type="ARBA" id="ARBA00022490"/>
    </source>
</evidence>
<evidence type="ECO:0000256" key="7">
    <source>
        <dbReference type="ARBA" id="ARBA00022827"/>
    </source>
</evidence>
<dbReference type="InterPro" id="IPR001100">
    <property type="entry name" value="Pyr_nuc-diS_OxRdtase"/>
</dbReference>
<feature type="domain" description="FAD/NAD(P)-binding" evidence="18">
    <location>
        <begin position="11"/>
        <end position="325"/>
    </location>
</feature>
<keyword evidence="7 14" id="KW-0274">FAD</keyword>
<feature type="active site" description="Proton acceptor" evidence="13">
    <location>
        <position position="442"/>
    </location>
</feature>
<dbReference type="Pfam" id="PF02852">
    <property type="entry name" value="Pyr_redox_dim"/>
    <property type="match status" value="1"/>
</dbReference>
<dbReference type="SUPFAM" id="SSF51905">
    <property type="entry name" value="FAD/NAD(P)-binding domain"/>
    <property type="match status" value="1"/>
</dbReference>
<evidence type="ECO:0000256" key="11">
    <source>
        <dbReference type="ARBA" id="ARBA00023284"/>
    </source>
</evidence>
<dbReference type="PANTHER" id="PTHR22912">
    <property type="entry name" value="DISULFIDE OXIDOREDUCTASE"/>
    <property type="match status" value="1"/>
</dbReference>
<evidence type="ECO:0000256" key="16">
    <source>
        <dbReference type="RuleBase" id="RU003692"/>
    </source>
</evidence>
<comment type="catalytic activity">
    <reaction evidence="12 16">
        <text>N(6)-[(R)-dihydrolipoyl]-L-lysyl-[protein] + NAD(+) = N(6)-[(R)-lipoyl]-L-lysyl-[protein] + NADH + H(+)</text>
        <dbReference type="Rhea" id="RHEA:15045"/>
        <dbReference type="Rhea" id="RHEA-COMP:10474"/>
        <dbReference type="Rhea" id="RHEA-COMP:10475"/>
        <dbReference type="ChEBI" id="CHEBI:15378"/>
        <dbReference type="ChEBI" id="CHEBI:57540"/>
        <dbReference type="ChEBI" id="CHEBI:57945"/>
        <dbReference type="ChEBI" id="CHEBI:83099"/>
        <dbReference type="ChEBI" id="CHEBI:83100"/>
        <dbReference type="EC" id="1.8.1.4"/>
    </reaction>
</comment>
<dbReference type="SUPFAM" id="SSF55424">
    <property type="entry name" value="FAD/NAD-linked reductases, dimerisation (C-terminal) domain"/>
    <property type="match status" value="1"/>
</dbReference>
<dbReference type="InterPro" id="IPR036188">
    <property type="entry name" value="FAD/NAD-bd_sf"/>
</dbReference>
<dbReference type="GO" id="GO:0006103">
    <property type="term" value="P:2-oxoglutarate metabolic process"/>
    <property type="evidence" value="ECO:0007669"/>
    <property type="project" value="TreeGrafter"/>
</dbReference>
<name>A0A9E2L8Q2_9BACT</name>
<keyword evidence="10" id="KW-1015">Disulfide bond</keyword>
<gene>
    <name evidence="19" type="primary">lpdA</name>
    <name evidence="19" type="ORF">H9789_10195</name>
</gene>
<dbReference type="GO" id="GO:0005737">
    <property type="term" value="C:cytoplasm"/>
    <property type="evidence" value="ECO:0007669"/>
    <property type="project" value="UniProtKB-SubCell"/>
</dbReference>
<dbReference type="InterPro" id="IPR023753">
    <property type="entry name" value="FAD/NAD-binding_dom"/>
</dbReference>
<dbReference type="InterPro" id="IPR004099">
    <property type="entry name" value="Pyr_nucl-diS_OxRdtase_dimer"/>
</dbReference>
<evidence type="ECO:0000259" key="17">
    <source>
        <dbReference type="Pfam" id="PF02852"/>
    </source>
</evidence>
<dbReference type="Pfam" id="PF07992">
    <property type="entry name" value="Pyr_redox_2"/>
    <property type="match status" value="1"/>
</dbReference>
<dbReference type="PIRSF" id="PIRSF000350">
    <property type="entry name" value="Mercury_reductase_MerA"/>
    <property type="match status" value="1"/>
</dbReference>
<feature type="binding site" evidence="14">
    <location>
        <position position="55"/>
    </location>
    <ligand>
        <name>FAD</name>
        <dbReference type="ChEBI" id="CHEBI:57692"/>
    </ligand>
</feature>
<dbReference type="EC" id="1.8.1.4" evidence="3 16"/>
<keyword evidence="6 16" id="KW-0285">Flavoprotein</keyword>
<dbReference type="GO" id="GO:0050660">
    <property type="term" value="F:flavin adenine dinucleotide binding"/>
    <property type="evidence" value="ECO:0007669"/>
    <property type="project" value="InterPro"/>
</dbReference>
<evidence type="ECO:0000256" key="2">
    <source>
        <dbReference type="ARBA" id="ARBA00007532"/>
    </source>
</evidence>
<evidence type="ECO:0000256" key="4">
    <source>
        <dbReference type="ARBA" id="ARBA00016961"/>
    </source>
</evidence>
<evidence type="ECO:0000256" key="15">
    <source>
        <dbReference type="PIRSR" id="PIRSR000350-4"/>
    </source>
</evidence>
<feature type="domain" description="Pyridine nucleotide-disulphide oxidoreductase dimerisation" evidence="17">
    <location>
        <begin position="344"/>
        <end position="451"/>
    </location>
</feature>
<comment type="similarity">
    <text evidence="2 16">Belongs to the class-I pyridine nucleotide-disulfide oxidoreductase family.</text>
</comment>
<feature type="binding site" evidence="14">
    <location>
        <begin position="179"/>
        <end position="186"/>
    </location>
    <ligand>
        <name>NAD(+)</name>
        <dbReference type="ChEBI" id="CHEBI:57540"/>
    </ligand>
</feature>
<evidence type="ECO:0000256" key="12">
    <source>
        <dbReference type="ARBA" id="ARBA00049187"/>
    </source>
</evidence>
<comment type="subcellular location">
    <subcellularLocation>
        <location evidence="1">Cytoplasm</location>
    </subcellularLocation>
</comment>
<dbReference type="InterPro" id="IPR016156">
    <property type="entry name" value="FAD/NAD-linked_Rdtase_dimer_sf"/>
</dbReference>
<evidence type="ECO:0000256" key="10">
    <source>
        <dbReference type="ARBA" id="ARBA00023157"/>
    </source>
</evidence>
<keyword evidence="8 16" id="KW-0560">Oxidoreductase</keyword>
<keyword evidence="14" id="KW-0547">Nucleotide-binding</keyword>
<sequence length="456" mass="50256">MNTNQTVHSPLLIIGAGPGGYETALLAARRGIEVTLIEKGPVGGTCLNEGCIPTKAFCRHARMLDDLQEAETLGINNLSFSFDYHAVLRRKEQIIGQLRQGVETLLQNKLIRRVTGCARFEDEHTVLVGEERYSADHILIATGSVSQMLPIPGHDLPHVMTSAEILNLDCVPRHLCVIGGGVIGLEFASIFRSFGSQVTVLEYCRDILPHFDTDLAKRLKQSLGKRDIEIQTQAQVQQIEQTEEGVLRVHYLKKEKEVCVDADYVLMAVGRRANLESLNLDDIGLRYTKRGIEVNEQMQTNVPHIYAIGDIIGRQMLAHAATFQGMRALNHIQGLTDNLRLDIVPAAVFTHPEAVAVGLTEEECKADGIPYRTHKSFFRANGKAVCLQETEGFCKLLSHKESGALLGGHLVGPHAADLIQELTVLIQNGKSVEDLRNTIHAHPTLGEVLLDAVKEE</sequence>
<dbReference type="FunFam" id="3.30.390.30:FF:000001">
    <property type="entry name" value="Dihydrolipoyl dehydrogenase"/>
    <property type="match status" value="1"/>
</dbReference>
<accession>A0A9E2L8Q2</accession>
<dbReference type="GO" id="GO:0004148">
    <property type="term" value="F:dihydrolipoyl dehydrogenase (NADH) activity"/>
    <property type="evidence" value="ECO:0007669"/>
    <property type="project" value="UniProtKB-EC"/>
</dbReference>
<comment type="caution">
    <text evidence="19">The sequence shown here is derived from an EMBL/GenBank/DDBJ whole genome shotgun (WGS) entry which is preliminary data.</text>
</comment>
<feature type="binding site" evidence="14">
    <location>
        <position position="202"/>
    </location>
    <ligand>
        <name>NAD(+)</name>
        <dbReference type="ChEBI" id="CHEBI:57540"/>
    </ligand>
</feature>
<dbReference type="Gene3D" id="3.50.50.60">
    <property type="entry name" value="FAD/NAD(P)-binding domain"/>
    <property type="match status" value="2"/>
</dbReference>
<comment type="miscellaneous">
    <text evidence="16">The active site is a redox-active disulfide bond.</text>
</comment>
<organism evidence="19 20">
    <name type="scientific">Candidatus Paraprevotella stercoravium</name>
    <dbReference type="NCBI Taxonomy" id="2838725"/>
    <lineage>
        <taxon>Bacteria</taxon>
        <taxon>Pseudomonadati</taxon>
        <taxon>Bacteroidota</taxon>
        <taxon>Bacteroidia</taxon>
        <taxon>Bacteroidales</taxon>
        <taxon>Prevotellaceae</taxon>
        <taxon>Paraprevotella</taxon>
    </lineage>
</organism>
<feature type="binding site" evidence="14">
    <location>
        <position position="310"/>
    </location>
    <ligand>
        <name>FAD</name>
        <dbReference type="ChEBI" id="CHEBI:57692"/>
    </ligand>
</feature>
<dbReference type="PROSITE" id="PS00076">
    <property type="entry name" value="PYRIDINE_REDOX_1"/>
    <property type="match status" value="1"/>
</dbReference>
<protein>
    <recommendedName>
        <fullName evidence="4 16">Dihydrolipoyl dehydrogenase</fullName>
        <ecNumber evidence="3 16">1.8.1.4</ecNumber>
    </recommendedName>
</protein>
<evidence type="ECO:0000256" key="8">
    <source>
        <dbReference type="ARBA" id="ARBA00023002"/>
    </source>
</evidence>
<feature type="disulfide bond" description="Redox-active" evidence="15">
    <location>
        <begin position="46"/>
        <end position="51"/>
    </location>
</feature>
<dbReference type="PRINTS" id="PR00368">
    <property type="entry name" value="FADPNR"/>
</dbReference>
<dbReference type="PANTHER" id="PTHR22912:SF217">
    <property type="entry name" value="DIHYDROLIPOYL DEHYDROGENASE"/>
    <property type="match status" value="1"/>
</dbReference>
<dbReference type="NCBIfam" id="TIGR01350">
    <property type="entry name" value="lipoamide_DH"/>
    <property type="match status" value="1"/>
</dbReference>
<dbReference type="InterPro" id="IPR050151">
    <property type="entry name" value="Class-I_Pyr_Nuc-Dis_Oxidored"/>
</dbReference>
<dbReference type="AlphaFoldDB" id="A0A9E2L8Q2"/>
<evidence type="ECO:0000313" key="20">
    <source>
        <dbReference type="Proteomes" id="UP000823865"/>
    </source>
</evidence>
<proteinExistence type="inferred from homology"/>
<reference evidence="19" key="2">
    <citation type="submission" date="2021-04" db="EMBL/GenBank/DDBJ databases">
        <authorList>
            <person name="Gilroy R."/>
        </authorList>
    </citation>
    <scope>NUCLEOTIDE SEQUENCE</scope>
    <source>
        <strain evidence="19">G3-2149</strain>
    </source>
</reference>
<dbReference type="InterPro" id="IPR012999">
    <property type="entry name" value="Pyr_OxRdtase_I_AS"/>
</dbReference>
<keyword evidence="11 16" id="KW-0676">Redox-active center</keyword>
<evidence type="ECO:0000256" key="6">
    <source>
        <dbReference type="ARBA" id="ARBA00022630"/>
    </source>
</evidence>
<evidence type="ECO:0000256" key="13">
    <source>
        <dbReference type="PIRSR" id="PIRSR000350-2"/>
    </source>
</evidence>
<keyword evidence="5" id="KW-0963">Cytoplasm</keyword>
<reference evidence="19" key="1">
    <citation type="journal article" date="2021" name="PeerJ">
        <title>Extensive microbial diversity within the chicken gut microbiome revealed by metagenomics and culture.</title>
        <authorList>
            <person name="Gilroy R."/>
            <person name="Ravi A."/>
            <person name="Getino M."/>
            <person name="Pursley I."/>
            <person name="Horton D.L."/>
            <person name="Alikhan N.F."/>
            <person name="Baker D."/>
            <person name="Gharbi K."/>
            <person name="Hall N."/>
            <person name="Watson M."/>
            <person name="Adriaenssens E.M."/>
            <person name="Foster-Nyarko E."/>
            <person name="Jarju S."/>
            <person name="Secka A."/>
            <person name="Antonio M."/>
            <person name="Oren A."/>
            <person name="Chaudhuri R.R."/>
            <person name="La Ragione R."/>
            <person name="Hildebrand F."/>
            <person name="Pallen M.J."/>
        </authorList>
    </citation>
    <scope>NUCLEOTIDE SEQUENCE</scope>
    <source>
        <strain evidence="19">G3-2149</strain>
    </source>
</reference>
<evidence type="ECO:0000256" key="14">
    <source>
        <dbReference type="PIRSR" id="PIRSR000350-3"/>
    </source>
</evidence>
<dbReference type="EMBL" id="JAHLFU010000213">
    <property type="protein sequence ID" value="MBU3854162.1"/>
    <property type="molecule type" value="Genomic_DNA"/>
</dbReference>
<dbReference type="Gene3D" id="3.30.390.30">
    <property type="match status" value="1"/>
</dbReference>
<evidence type="ECO:0000256" key="9">
    <source>
        <dbReference type="ARBA" id="ARBA00023027"/>
    </source>
</evidence>
<evidence type="ECO:0000256" key="3">
    <source>
        <dbReference type="ARBA" id="ARBA00012608"/>
    </source>
</evidence>
<evidence type="ECO:0000313" key="19">
    <source>
        <dbReference type="EMBL" id="MBU3854162.1"/>
    </source>
</evidence>
<feature type="binding site" evidence="14">
    <location>
        <begin position="316"/>
        <end position="319"/>
    </location>
    <ligand>
        <name>FAD</name>
        <dbReference type="ChEBI" id="CHEBI:57692"/>
    </ligand>
</feature>